<feature type="modified residue" description="S-(dipyrrolylmethanemethyl)cysteine" evidence="8">
    <location>
        <position position="243"/>
    </location>
</feature>
<dbReference type="PATRIC" id="fig|1218492.5.peg.625"/>
<dbReference type="EC" id="2.5.1.61" evidence="8"/>
<evidence type="ECO:0000256" key="8">
    <source>
        <dbReference type="HAMAP-Rule" id="MF_00260"/>
    </source>
</evidence>
<dbReference type="RefSeq" id="WP_046315926.1">
    <property type="nucleotide sequence ID" value="NZ_JBHSZT010000001.1"/>
</dbReference>
<dbReference type="Proteomes" id="UP000033558">
    <property type="component" value="Unassembled WGS sequence"/>
</dbReference>
<name>A0A0F4LVH0_9LACO</name>
<accession>A0A0F4LVH0</accession>
<protein>
    <recommendedName>
        <fullName evidence="8">Porphobilinogen deaminase</fullName>
        <shortName evidence="8">PBG</shortName>
        <ecNumber evidence="8">2.5.1.61</ecNumber>
    </recommendedName>
    <alternativeName>
        <fullName evidence="8">Hydroxymethylbilane synthase</fullName>
        <shortName evidence="8">HMBS</shortName>
    </alternativeName>
    <alternativeName>
        <fullName evidence="8">Pre-uroporphyrinogen synthase</fullName>
    </alternativeName>
</protein>
<comment type="caution">
    <text evidence="11">The sequence shown here is derived from an EMBL/GenBank/DDBJ whole genome shotgun (WGS) entry which is preliminary data.</text>
</comment>
<dbReference type="SUPFAM" id="SSF53850">
    <property type="entry name" value="Periplasmic binding protein-like II"/>
    <property type="match status" value="1"/>
</dbReference>
<evidence type="ECO:0000259" key="10">
    <source>
        <dbReference type="Pfam" id="PF03900"/>
    </source>
</evidence>
<comment type="function">
    <text evidence="1 8">Tetrapolymerization of the monopyrrole PBG into the hydroxymethylbilane pre-uroporphyrinogen in several discrete steps.</text>
</comment>
<evidence type="ECO:0000256" key="4">
    <source>
        <dbReference type="ARBA" id="ARBA00011245"/>
    </source>
</evidence>
<evidence type="ECO:0000256" key="2">
    <source>
        <dbReference type="ARBA" id="ARBA00004735"/>
    </source>
</evidence>
<dbReference type="EMBL" id="JXJQ01000006">
    <property type="protein sequence ID" value="KJY62299.1"/>
    <property type="molecule type" value="Genomic_DNA"/>
</dbReference>
<comment type="similarity">
    <text evidence="3 8">Belongs to the HMBS family.</text>
</comment>
<dbReference type="GO" id="GO:0006782">
    <property type="term" value="P:protoporphyrinogen IX biosynthetic process"/>
    <property type="evidence" value="ECO:0007669"/>
    <property type="project" value="UniProtKB-UniRule"/>
</dbReference>
<dbReference type="AlphaFoldDB" id="A0A0F4LVH0"/>
<proteinExistence type="inferred from homology"/>
<keyword evidence="6 8" id="KW-0627">Porphyrin biosynthesis</keyword>
<comment type="miscellaneous">
    <text evidence="8">The porphobilinogen subunits are added to the dipyrromethane group.</text>
</comment>
<feature type="domain" description="Porphobilinogen deaminase N-terminal" evidence="9">
    <location>
        <begin position="5"/>
        <end position="214"/>
    </location>
</feature>
<dbReference type="PANTHER" id="PTHR11557:SF0">
    <property type="entry name" value="PORPHOBILINOGEN DEAMINASE"/>
    <property type="match status" value="1"/>
</dbReference>
<evidence type="ECO:0000256" key="1">
    <source>
        <dbReference type="ARBA" id="ARBA00002869"/>
    </source>
</evidence>
<evidence type="ECO:0000259" key="9">
    <source>
        <dbReference type="Pfam" id="PF01379"/>
    </source>
</evidence>
<dbReference type="SUPFAM" id="SSF54782">
    <property type="entry name" value="Porphobilinogen deaminase (hydroxymethylbilane synthase), C-terminal domain"/>
    <property type="match status" value="1"/>
</dbReference>
<dbReference type="Gene3D" id="3.40.190.10">
    <property type="entry name" value="Periplasmic binding protein-like II"/>
    <property type="match status" value="2"/>
</dbReference>
<comment type="cofactor">
    <cofactor evidence="8">
        <name>dipyrromethane</name>
        <dbReference type="ChEBI" id="CHEBI:60342"/>
    </cofactor>
    <text evidence="8">Binds 1 dipyrromethane group covalently.</text>
</comment>
<comment type="pathway">
    <text evidence="2">Porphyrin-containing compound metabolism; protoporphyrin-IX biosynthesis; coproporphyrinogen-III from 5-aminolevulinate: step 2/4.</text>
</comment>
<dbReference type="PIRSF" id="PIRSF001438">
    <property type="entry name" value="4pyrrol_synth_OHMeBilane_synth"/>
    <property type="match status" value="1"/>
</dbReference>
<dbReference type="PRINTS" id="PR00151">
    <property type="entry name" value="PORPHBDMNASE"/>
</dbReference>
<evidence type="ECO:0000256" key="7">
    <source>
        <dbReference type="ARBA" id="ARBA00048169"/>
    </source>
</evidence>
<reference evidence="11 12" key="1">
    <citation type="submission" date="2015-01" db="EMBL/GenBank/DDBJ databases">
        <title>Comparative genomics of the lactic acid bacteria isolated from the honey bee gut.</title>
        <authorList>
            <person name="Ellegaard K.M."/>
            <person name="Tamarit D."/>
            <person name="Javelind E."/>
            <person name="Olofsson T."/>
            <person name="Andersson S.G."/>
            <person name="Vasquez A."/>
        </authorList>
    </citation>
    <scope>NUCLEOTIDE SEQUENCE [LARGE SCALE GENOMIC DNA]</scope>
    <source>
        <strain evidence="11 12">Bin4</strain>
    </source>
</reference>
<comment type="subunit">
    <text evidence="4 8">Monomer.</text>
</comment>
<dbReference type="GO" id="GO:0004418">
    <property type="term" value="F:hydroxymethylbilane synthase activity"/>
    <property type="evidence" value="ECO:0007669"/>
    <property type="project" value="UniProtKB-UniRule"/>
</dbReference>
<dbReference type="FunFam" id="3.40.190.10:FF:000004">
    <property type="entry name" value="Porphobilinogen deaminase"/>
    <property type="match status" value="1"/>
</dbReference>
<dbReference type="HAMAP" id="MF_00260">
    <property type="entry name" value="Porphobil_deam"/>
    <property type="match status" value="1"/>
</dbReference>
<dbReference type="Pfam" id="PF03900">
    <property type="entry name" value="Porphobil_deamC"/>
    <property type="match status" value="1"/>
</dbReference>
<evidence type="ECO:0000256" key="6">
    <source>
        <dbReference type="ARBA" id="ARBA00023244"/>
    </source>
</evidence>
<keyword evidence="5 8" id="KW-0808">Transferase</keyword>
<comment type="catalytic activity">
    <reaction evidence="7 8">
        <text>4 porphobilinogen + H2O = hydroxymethylbilane + 4 NH4(+)</text>
        <dbReference type="Rhea" id="RHEA:13185"/>
        <dbReference type="ChEBI" id="CHEBI:15377"/>
        <dbReference type="ChEBI" id="CHEBI:28938"/>
        <dbReference type="ChEBI" id="CHEBI:57845"/>
        <dbReference type="ChEBI" id="CHEBI:58126"/>
        <dbReference type="EC" id="2.5.1.61"/>
    </reaction>
</comment>
<dbReference type="GO" id="GO:0005737">
    <property type="term" value="C:cytoplasm"/>
    <property type="evidence" value="ECO:0007669"/>
    <property type="project" value="UniProtKB-UniRule"/>
</dbReference>
<dbReference type="InterPro" id="IPR000860">
    <property type="entry name" value="HemC"/>
</dbReference>
<feature type="domain" description="Porphobilinogen deaminase C-terminal" evidence="10">
    <location>
        <begin position="227"/>
        <end position="295"/>
    </location>
</feature>
<sequence>MRNQIVVGSRKSKLALIQTQIVIAALQKYYPKTQFKIQYVTTEGDRNLQASLTQIGGKGVFVKEIEQQLLDHQIDLAVHSLKDVLPVLPEQLTIGAYPQRDCPFDCLISRQPLSSIWDLPEHSIIGTSSSRRQSQLLHQRPDLQVVSIRGNLDSRLHKIATDNLDGIIVAQAGLNRLQPRIQPYYVLNLEDVILPAVGQGCLAVECRQQDLKMRRMLQQINDTRTELCVEIEREFLRELGGDCTFPIGGYARVVNQELTFTGLIATNDGQHLIQAETRTTAPQPQIGRQLAQKLRQKDQYQIIQNANVDDAAL</sequence>
<organism evidence="11 12">
    <name type="scientific">Bombilactobacillus mellifer</name>
    <dbReference type="NCBI Taxonomy" id="1218492"/>
    <lineage>
        <taxon>Bacteria</taxon>
        <taxon>Bacillati</taxon>
        <taxon>Bacillota</taxon>
        <taxon>Bacilli</taxon>
        <taxon>Lactobacillales</taxon>
        <taxon>Lactobacillaceae</taxon>
        <taxon>Bombilactobacillus</taxon>
    </lineage>
</organism>
<dbReference type="PANTHER" id="PTHR11557">
    <property type="entry name" value="PORPHOBILINOGEN DEAMINASE"/>
    <property type="match status" value="1"/>
</dbReference>
<evidence type="ECO:0000256" key="5">
    <source>
        <dbReference type="ARBA" id="ARBA00022679"/>
    </source>
</evidence>
<gene>
    <name evidence="8 11" type="primary">hemC</name>
    <name evidence="11" type="ORF">JG30_05000</name>
</gene>
<dbReference type="STRING" id="1218492.JG30_05000"/>
<dbReference type="OrthoDB" id="9810298at2"/>
<dbReference type="Gene3D" id="3.30.160.40">
    <property type="entry name" value="Porphobilinogen deaminase, C-terminal domain"/>
    <property type="match status" value="1"/>
</dbReference>
<keyword evidence="12" id="KW-1185">Reference proteome</keyword>
<dbReference type="NCBIfam" id="TIGR00212">
    <property type="entry name" value="hemC"/>
    <property type="match status" value="1"/>
</dbReference>
<evidence type="ECO:0000313" key="11">
    <source>
        <dbReference type="EMBL" id="KJY62299.1"/>
    </source>
</evidence>
<evidence type="ECO:0000313" key="12">
    <source>
        <dbReference type="Proteomes" id="UP000033558"/>
    </source>
</evidence>
<dbReference type="InterPro" id="IPR022418">
    <property type="entry name" value="Porphobilinogen_deaminase_C"/>
</dbReference>
<evidence type="ECO:0000256" key="3">
    <source>
        <dbReference type="ARBA" id="ARBA00005638"/>
    </source>
</evidence>
<dbReference type="InterPro" id="IPR036803">
    <property type="entry name" value="Porphobilinogen_deaminase_C_sf"/>
</dbReference>
<dbReference type="HOGENOM" id="CLU_019704_0_2_9"/>
<dbReference type="FunFam" id="3.40.190.10:FF:000005">
    <property type="entry name" value="Porphobilinogen deaminase"/>
    <property type="match status" value="1"/>
</dbReference>
<dbReference type="InterPro" id="IPR022417">
    <property type="entry name" value="Porphobilin_deaminase_N"/>
</dbReference>
<dbReference type="Pfam" id="PF01379">
    <property type="entry name" value="Porphobil_deam"/>
    <property type="match status" value="1"/>
</dbReference>